<sequence>RTATLLLAIAPQARTGFVSVLLYQWECNIRSSAVIGFVGAGGIGQALGIALRLFQYQELATLLIAVLFLILGVDRVSRILRRRLGAAAR</sequence>
<feature type="transmembrane region" description="Helical" evidence="7">
    <location>
        <begin position="54"/>
        <end position="73"/>
    </location>
</feature>
<keyword evidence="3" id="KW-1003">Cell membrane</keyword>
<evidence type="ECO:0000256" key="1">
    <source>
        <dbReference type="ARBA" id="ARBA00004651"/>
    </source>
</evidence>
<evidence type="ECO:0000256" key="2">
    <source>
        <dbReference type="ARBA" id="ARBA00022448"/>
    </source>
</evidence>
<reference evidence="9" key="1">
    <citation type="journal article" date="2019" name="Int. J. Syst. Evol. Microbiol.">
        <title>The Global Catalogue of Microorganisms (GCM) 10K type strain sequencing project: providing services to taxonomists for standard genome sequencing and annotation.</title>
        <authorList>
            <consortium name="The Broad Institute Genomics Platform"/>
            <consortium name="The Broad Institute Genome Sequencing Center for Infectious Disease"/>
            <person name="Wu L."/>
            <person name="Ma J."/>
        </authorList>
    </citation>
    <scope>NUCLEOTIDE SEQUENCE [LARGE SCALE GENOMIC DNA]</scope>
    <source>
        <strain evidence="9">JCM 31696</strain>
    </source>
</reference>
<dbReference type="Gene3D" id="1.10.3720.10">
    <property type="entry name" value="MetI-like"/>
    <property type="match status" value="1"/>
</dbReference>
<dbReference type="SUPFAM" id="SSF161098">
    <property type="entry name" value="MetI-like"/>
    <property type="match status" value="1"/>
</dbReference>
<keyword evidence="5 7" id="KW-1133">Transmembrane helix</keyword>
<dbReference type="PANTHER" id="PTHR30043">
    <property type="entry name" value="PHOSPHONATES TRANSPORT SYSTEM PERMEASE PROTEIN"/>
    <property type="match status" value="1"/>
</dbReference>
<dbReference type="Proteomes" id="UP001597083">
    <property type="component" value="Unassembled WGS sequence"/>
</dbReference>
<keyword evidence="2" id="KW-0813">Transport</keyword>
<keyword evidence="6 7" id="KW-0472">Membrane</keyword>
<comment type="subcellular location">
    <subcellularLocation>
        <location evidence="1">Cell membrane</location>
        <topology evidence="1">Multi-pass membrane protein</topology>
    </subcellularLocation>
</comment>
<evidence type="ECO:0000256" key="4">
    <source>
        <dbReference type="ARBA" id="ARBA00022692"/>
    </source>
</evidence>
<evidence type="ECO:0000256" key="3">
    <source>
        <dbReference type="ARBA" id="ARBA00022475"/>
    </source>
</evidence>
<evidence type="ECO:0000256" key="6">
    <source>
        <dbReference type="ARBA" id="ARBA00023136"/>
    </source>
</evidence>
<dbReference type="PANTHER" id="PTHR30043:SF1">
    <property type="entry name" value="ABC TRANSPORT SYSTEM PERMEASE PROTEIN P69"/>
    <property type="match status" value="1"/>
</dbReference>
<name>A0ABW3CL77_9ACTN</name>
<keyword evidence="9" id="KW-1185">Reference proteome</keyword>
<evidence type="ECO:0000256" key="5">
    <source>
        <dbReference type="ARBA" id="ARBA00022989"/>
    </source>
</evidence>
<comment type="caution">
    <text evidence="8">The sequence shown here is derived from an EMBL/GenBank/DDBJ whole genome shotgun (WGS) entry which is preliminary data.</text>
</comment>
<dbReference type="InterPro" id="IPR035906">
    <property type="entry name" value="MetI-like_sf"/>
</dbReference>
<evidence type="ECO:0000256" key="7">
    <source>
        <dbReference type="SAM" id="Phobius"/>
    </source>
</evidence>
<keyword evidence="4 7" id="KW-0812">Transmembrane</keyword>
<organism evidence="8 9">
    <name type="scientific">Actinomadura adrarensis</name>
    <dbReference type="NCBI Taxonomy" id="1819600"/>
    <lineage>
        <taxon>Bacteria</taxon>
        <taxon>Bacillati</taxon>
        <taxon>Actinomycetota</taxon>
        <taxon>Actinomycetes</taxon>
        <taxon>Streptosporangiales</taxon>
        <taxon>Thermomonosporaceae</taxon>
        <taxon>Actinomadura</taxon>
    </lineage>
</organism>
<evidence type="ECO:0000313" key="8">
    <source>
        <dbReference type="EMBL" id="MFD0855283.1"/>
    </source>
</evidence>
<evidence type="ECO:0000313" key="9">
    <source>
        <dbReference type="Proteomes" id="UP001597083"/>
    </source>
</evidence>
<feature type="non-terminal residue" evidence="8">
    <location>
        <position position="1"/>
    </location>
</feature>
<proteinExistence type="predicted"/>
<protein>
    <submittedName>
        <fullName evidence="8">PhnE/PtxC family ABC transporter permease</fullName>
    </submittedName>
</protein>
<accession>A0ABW3CL77</accession>
<dbReference type="EMBL" id="JBHTIR010003489">
    <property type="protein sequence ID" value="MFD0855283.1"/>
    <property type="molecule type" value="Genomic_DNA"/>
</dbReference>
<gene>
    <name evidence="8" type="ORF">ACFQ07_23790</name>
</gene>